<dbReference type="PROSITE" id="PS51360">
    <property type="entry name" value="PLUS3"/>
    <property type="match status" value="1"/>
</dbReference>
<dbReference type="InterPro" id="IPR019786">
    <property type="entry name" value="Zinc_finger_PHD-type_CS"/>
</dbReference>
<name>A0A8T0UN45_PANVG</name>
<feature type="region of interest" description="Disordered" evidence="4">
    <location>
        <begin position="687"/>
        <end position="750"/>
    </location>
</feature>
<evidence type="ECO:0000256" key="2">
    <source>
        <dbReference type="ARBA" id="ARBA00022771"/>
    </source>
</evidence>
<evidence type="ECO:0000256" key="4">
    <source>
        <dbReference type="SAM" id="MobiDB-lite"/>
    </source>
</evidence>
<accession>A0A8T0UN45</accession>
<organism evidence="8 9">
    <name type="scientific">Panicum virgatum</name>
    <name type="common">Blackwell switchgrass</name>
    <dbReference type="NCBI Taxonomy" id="38727"/>
    <lineage>
        <taxon>Eukaryota</taxon>
        <taxon>Viridiplantae</taxon>
        <taxon>Streptophyta</taxon>
        <taxon>Embryophyta</taxon>
        <taxon>Tracheophyta</taxon>
        <taxon>Spermatophyta</taxon>
        <taxon>Magnoliopsida</taxon>
        <taxon>Liliopsida</taxon>
        <taxon>Poales</taxon>
        <taxon>Poaceae</taxon>
        <taxon>PACMAD clade</taxon>
        <taxon>Panicoideae</taxon>
        <taxon>Panicodae</taxon>
        <taxon>Paniceae</taxon>
        <taxon>Panicinae</taxon>
        <taxon>Panicum</taxon>
        <taxon>Panicum sect. Hiantes</taxon>
    </lineage>
</organism>
<dbReference type="Gene3D" id="3.30.1490.40">
    <property type="match status" value="1"/>
</dbReference>
<dbReference type="SMART" id="SM00444">
    <property type="entry name" value="GYF"/>
    <property type="match status" value="1"/>
</dbReference>
<dbReference type="InterPro" id="IPR013083">
    <property type="entry name" value="Znf_RING/FYVE/PHD"/>
</dbReference>
<dbReference type="PROSITE" id="PS50829">
    <property type="entry name" value="GYF"/>
    <property type="match status" value="1"/>
</dbReference>
<gene>
    <name evidence="8" type="ORF">PVAP13_3KG060300</name>
</gene>
<sequence>MSSWKMLGGEPPELADECCYVCKDGGDPLLPCDFRNCPKAYHPHCWKDKHGSLPSHGEQLICDWHICFNCRRSSHFQCLCCPISVCHDCLGKVGFVELRMQQKGFCTSCLNKAILIEKNTDPDPHWVRRDFSKAEIDEILFKDYWEDVKDREHLNLVYLEEAHVILNRKLDRIITDSEKFPDEDNTSDTNMFAENASVEKTIAFDAKGKQNKANTSLKKGKTNKKTYIGWGSEELIQFLSSSGKDTSKPLDEADIIGVIMAYIKQKNLFRNNKKSFLCDDKLLLLFGRRKVSCKSIRRLLAVHLAANDVSEDETLYDSEDDDVPITKKKSHFDGSEHDDGGIMKKKPRNSLELKIVERVSERNKRCFASLNENNIKLIYLRRSLVINLLDHPDTFDQKVVGCFVRVKNAPRAHIYEMPKKPYQLGLVTGIKKSSEEYKMKDTCTNILLCVTGLWDDVRVSMLSDEDFAEEECDDLVSLVKKGLLERPTIAALEKKVATVHKDIVNHWIDKELVRLDRAIDRANIKGWRQEFEELMHQQELLRTEAERMRRLEEVPEITAETEQDGNETEHEVAANNSSQENRGNTNTSLRPLSLGAKQKVANSLTDFQEEPSKGAAEDLQNTNTFLSPLSLGVKEVANFVHDHQEEPPKENVLKSFKCLRVHEEKLIEGNINTLLLPFSPGVIEGASSSNGLQVQPMKGATGDGVESVRVHKEKPTKDGSSSGTMDTDRDETKHSRRKNKGGANVEEAINLDSDEYEDLHIAEHRTEGNTSHALRATNGAHLPMDQTESASLVPLHASGAMNADLHLEQHEAAVSEAMNVVSPHTPLWNYLDPQGNIRGPFALTYLFRWRGFFDKDFKVWRTGETMEQAILLQDVFLMHL</sequence>
<evidence type="ECO:0000259" key="7">
    <source>
        <dbReference type="PROSITE" id="PS51925"/>
    </source>
</evidence>
<dbReference type="InterPro" id="IPR055198">
    <property type="entry name" value="NSD_PHD"/>
</dbReference>
<dbReference type="PROSITE" id="PS51925">
    <property type="entry name" value="SWIB_MDM2"/>
    <property type="match status" value="1"/>
</dbReference>
<evidence type="ECO:0008006" key="10">
    <source>
        <dbReference type="Google" id="ProtNLM"/>
    </source>
</evidence>
<feature type="compositionally biased region" description="Basic and acidic residues" evidence="4">
    <location>
        <begin position="706"/>
        <end position="717"/>
    </location>
</feature>
<dbReference type="PROSITE" id="PS01359">
    <property type="entry name" value="ZF_PHD_1"/>
    <property type="match status" value="1"/>
</dbReference>
<keyword evidence="9" id="KW-1185">Reference proteome</keyword>
<feature type="domain" description="Plus3" evidence="6">
    <location>
        <begin position="369"/>
        <end position="504"/>
    </location>
</feature>
<feature type="domain" description="GYF" evidence="5">
    <location>
        <begin position="825"/>
        <end position="877"/>
    </location>
</feature>
<keyword evidence="2" id="KW-0863">Zinc-finger</keyword>
<dbReference type="SMART" id="SM00719">
    <property type="entry name" value="Plus3"/>
    <property type="match status" value="1"/>
</dbReference>
<dbReference type="PANTHER" id="PTHR46851:SF21">
    <property type="entry name" value="OS01G0884500 PROTEIN"/>
    <property type="match status" value="1"/>
</dbReference>
<dbReference type="SUPFAM" id="SSF47592">
    <property type="entry name" value="SWIB/MDM2 domain"/>
    <property type="match status" value="1"/>
</dbReference>
<dbReference type="Pfam" id="PF02201">
    <property type="entry name" value="SWIB"/>
    <property type="match status" value="1"/>
</dbReference>
<dbReference type="Pfam" id="PF03126">
    <property type="entry name" value="Plus-3"/>
    <property type="match status" value="1"/>
</dbReference>
<dbReference type="PANTHER" id="PTHR46851">
    <property type="entry name" value="OS01G0884500 PROTEIN"/>
    <property type="match status" value="1"/>
</dbReference>
<comment type="caution">
    <text evidence="8">The sequence shown here is derived from an EMBL/GenBank/DDBJ whole genome shotgun (WGS) entry which is preliminary data.</text>
</comment>
<dbReference type="GO" id="GO:0008270">
    <property type="term" value="F:zinc ion binding"/>
    <property type="evidence" value="ECO:0007669"/>
    <property type="project" value="UniProtKB-KW"/>
</dbReference>
<evidence type="ECO:0000259" key="6">
    <source>
        <dbReference type="PROSITE" id="PS51360"/>
    </source>
</evidence>
<reference evidence="8" key="1">
    <citation type="submission" date="2020-05" db="EMBL/GenBank/DDBJ databases">
        <title>WGS assembly of Panicum virgatum.</title>
        <authorList>
            <person name="Lovell J.T."/>
            <person name="Jenkins J."/>
            <person name="Shu S."/>
            <person name="Juenger T.E."/>
            <person name="Schmutz J."/>
        </authorList>
    </citation>
    <scope>NUCLEOTIDE SEQUENCE</scope>
    <source>
        <strain evidence="8">AP13</strain>
    </source>
</reference>
<dbReference type="InterPro" id="IPR036885">
    <property type="entry name" value="SWIB_MDM2_dom_sf"/>
</dbReference>
<evidence type="ECO:0000313" key="8">
    <source>
        <dbReference type="EMBL" id="KAG2623425.1"/>
    </source>
</evidence>
<keyword evidence="3" id="KW-0862">Zinc</keyword>
<feature type="domain" description="DM2" evidence="7">
    <location>
        <begin position="224"/>
        <end position="306"/>
    </location>
</feature>
<feature type="region of interest" description="Disordered" evidence="4">
    <location>
        <begin position="554"/>
        <end position="593"/>
    </location>
</feature>
<dbReference type="Gene3D" id="3.30.40.10">
    <property type="entry name" value="Zinc/RING finger domain, C3HC4 (zinc finger)"/>
    <property type="match status" value="1"/>
</dbReference>
<dbReference type="InterPro" id="IPR003169">
    <property type="entry name" value="GYF"/>
</dbReference>
<dbReference type="AlphaFoldDB" id="A0A8T0UN45"/>
<dbReference type="Pfam" id="PF02213">
    <property type="entry name" value="GYF"/>
    <property type="match status" value="1"/>
</dbReference>
<proteinExistence type="predicted"/>
<dbReference type="EMBL" id="CM029041">
    <property type="protein sequence ID" value="KAG2623425.1"/>
    <property type="molecule type" value="Genomic_DNA"/>
</dbReference>
<dbReference type="InterPro" id="IPR004343">
    <property type="entry name" value="Plus-3_dom"/>
</dbReference>
<dbReference type="Gene3D" id="3.90.70.200">
    <property type="entry name" value="Plus-3 domain"/>
    <property type="match status" value="1"/>
</dbReference>
<protein>
    <recommendedName>
        <fullName evidence="10">Zinc finger CCCH domain-containing protein 44</fullName>
    </recommendedName>
</protein>
<dbReference type="SUPFAM" id="SSF159042">
    <property type="entry name" value="Plus3-like"/>
    <property type="match status" value="1"/>
</dbReference>
<dbReference type="InterPro" id="IPR058668">
    <property type="entry name" value="NERD_dom"/>
</dbReference>
<dbReference type="CDD" id="cd10567">
    <property type="entry name" value="SWIB-MDM2_like"/>
    <property type="match status" value="1"/>
</dbReference>
<dbReference type="InterPro" id="IPR045894">
    <property type="entry name" value="At5g08430-like"/>
</dbReference>
<dbReference type="InterPro" id="IPR035445">
    <property type="entry name" value="GYF-like_dom_sf"/>
</dbReference>
<keyword evidence="1" id="KW-0479">Metal-binding</keyword>
<dbReference type="Gene3D" id="1.10.245.10">
    <property type="entry name" value="SWIB/MDM2 domain"/>
    <property type="match status" value="1"/>
</dbReference>
<feature type="compositionally biased region" description="Polar residues" evidence="4">
    <location>
        <begin position="574"/>
        <end position="590"/>
    </location>
</feature>
<dbReference type="Proteomes" id="UP000823388">
    <property type="component" value="Chromosome 3K"/>
</dbReference>
<dbReference type="SUPFAM" id="SSF55277">
    <property type="entry name" value="GYF domain"/>
    <property type="match status" value="1"/>
</dbReference>
<evidence type="ECO:0000256" key="3">
    <source>
        <dbReference type="ARBA" id="ARBA00022833"/>
    </source>
</evidence>
<evidence type="ECO:0000313" key="9">
    <source>
        <dbReference type="Proteomes" id="UP000823388"/>
    </source>
</evidence>
<dbReference type="Pfam" id="PF22908">
    <property type="entry name" value="PHD_NSD"/>
    <property type="match status" value="1"/>
</dbReference>
<dbReference type="InterPro" id="IPR036128">
    <property type="entry name" value="Plus3-like_sf"/>
</dbReference>
<dbReference type="GO" id="GO:0003677">
    <property type="term" value="F:DNA binding"/>
    <property type="evidence" value="ECO:0007669"/>
    <property type="project" value="InterPro"/>
</dbReference>
<dbReference type="InterPro" id="IPR003121">
    <property type="entry name" value="SWIB_MDM2_domain"/>
</dbReference>
<evidence type="ECO:0000256" key="1">
    <source>
        <dbReference type="ARBA" id="ARBA00022723"/>
    </source>
</evidence>
<evidence type="ECO:0000259" key="5">
    <source>
        <dbReference type="PROSITE" id="PS50829"/>
    </source>
</evidence>
<dbReference type="Pfam" id="PF25980">
    <property type="entry name" value="NERD_plant"/>
    <property type="match status" value="1"/>
</dbReference>